<dbReference type="KEGG" id="txa:HQN79_03495"/>
<feature type="domain" description="Penicillin-binding protein transpeptidase" evidence="17">
    <location>
        <begin position="363"/>
        <end position="662"/>
    </location>
</feature>
<evidence type="ECO:0000256" key="15">
    <source>
        <dbReference type="ARBA" id="ARBA00023316"/>
    </source>
</evidence>
<keyword evidence="5 16" id="KW-0121">Carboxypeptidase</keyword>
<gene>
    <name evidence="16" type="primary">ftsI</name>
    <name evidence="19" type="ORF">HQN79_03495</name>
</gene>
<dbReference type="HAMAP" id="MF_02080">
    <property type="entry name" value="FtsI_transpept"/>
    <property type="match status" value="1"/>
</dbReference>
<evidence type="ECO:0000256" key="11">
    <source>
        <dbReference type="ARBA" id="ARBA00022989"/>
    </source>
</evidence>
<dbReference type="EMBL" id="CP054020">
    <property type="protein sequence ID" value="QKI88695.1"/>
    <property type="molecule type" value="Genomic_DNA"/>
</dbReference>
<sequence length="698" mass="78492">MSSASPKKSSRWSVARSKSRRSILSIRKWIVNRFLNREIVIFFLIVMMMSALVAKAFITQIVKADEYQEKADDRHIRSYNVPGVRGQIYDRNGNLLAMSTPMVAVELDPKQIVKNEANYHEFLQLIELKNNQLLQRARENRDRNLSFIRYIKTPELKEKIEQLALPGVHIKKTEHSYVSEYQGQQRQVSVKKEYHSLWINEKELDRIIYTFDRLAKVLGISASELRKRAYANQKRRHMYVKRSLTPDFRDKVEALRLPHVYVSTEYKRYYPNGESMANLLGYTNVDGKGIEGIELAYNKHLSGRSGKKIVVKDVKGNVINLLKTKKQEQDGNPLVLSIDQNIQYLTYKALKQVMYKHQPKSASAVVLDAKTGEVLAMASLPSFNVNDTAQRRGPGIRNRVVADVLEPGSTMKPFVIAKALDEGVVDLQSKIDTGRGFMRVQGKLIKDTSRHGVLTPEEIIQKSSNVGTAKIAFRMPAEVQYDLFKQLGFKEGTHTYLPGETAGRLKDVSRWSEIDQATTSYGYGLSVNLLTLARAYTVFANQGRMLDAHLFKMGENEVPASTPIFSPQASQKVLDMMNKVVAPGGTAPLAMIPGYQVAGKTGTSHKVSRQGGYEDNTYLSLFAGMVPASDPDMVMVVAVNEPSRGKYYGGLVAAPVFKEVMQNALRLRKVKPDWQELPNLPLPASDPRFAGQIARGGM</sequence>
<comment type="similarity">
    <text evidence="16">Belongs to the transpeptidase family. FtsI subfamily.</text>
</comment>
<dbReference type="GO" id="GO:0005886">
    <property type="term" value="C:plasma membrane"/>
    <property type="evidence" value="ECO:0007669"/>
    <property type="project" value="UniProtKB-UniRule"/>
</dbReference>
<evidence type="ECO:0000256" key="14">
    <source>
        <dbReference type="ARBA" id="ARBA00023306"/>
    </source>
</evidence>
<dbReference type="GO" id="GO:0006508">
    <property type="term" value="P:proteolysis"/>
    <property type="evidence" value="ECO:0007669"/>
    <property type="project" value="UniProtKB-KW"/>
</dbReference>
<evidence type="ECO:0000256" key="4">
    <source>
        <dbReference type="ARBA" id="ARBA00022618"/>
    </source>
</evidence>
<dbReference type="GO" id="GO:0009002">
    <property type="term" value="F:serine-type D-Ala-D-Ala carboxypeptidase activity"/>
    <property type="evidence" value="ECO:0007669"/>
    <property type="project" value="UniProtKB-UniRule"/>
</dbReference>
<feature type="active site" description="Acyl-ester intermediate" evidence="16">
    <location>
        <position position="409"/>
    </location>
</feature>
<evidence type="ECO:0000256" key="10">
    <source>
        <dbReference type="ARBA" id="ARBA00022984"/>
    </source>
</evidence>
<dbReference type="EC" id="3.4.16.4" evidence="16"/>
<name>A0A7D4P495_9GAMM</name>
<keyword evidence="13 16" id="KW-0717">Septation</keyword>
<evidence type="ECO:0000256" key="8">
    <source>
        <dbReference type="ARBA" id="ARBA00022801"/>
    </source>
</evidence>
<evidence type="ECO:0000313" key="20">
    <source>
        <dbReference type="Proteomes" id="UP000504724"/>
    </source>
</evidence>
<dbReference type="Proteomes" id="UP000504724">
    <property type="component" value="Chromosome"/>
</dbReference>
<dbReference type="GO" id="GO:0008360">
    <property type="term" value="P:regulation of cell shape"/>
    <property type="evidence" value="ECO:0007669"/>
    <property type="project" value="UniProtKB-KW"/>
</dbReference>
<keyword evidence="8 16" id="KW-0378">Hydrolase</keyword>
<dbReference type="InterPro" id="IPR037532">
    <property type="entry name" value="FtsI_transpept"/>
</dbReference>
<dbReference type="InterPro" id="IPR005311">
    <property type="entry name" value="PBP_dimer"/>
</dbReference>
<dbReference type="PANTHER" id="PTHR30627:SF1">
    <property type="entry name" value="PEPTIDOGLYCAN D,D-TRANSPEPTIDASE FTSI"/>
    <property type="match status" value="1"/>
</dbReference>
<keyword evidence="20" id="KW-1185">Reference proteome</keyword>
<keyword evidence="14 16" id="KW-0131">Cell cycle</keyword>
<dbReference type="SUPFAM" id="SSF56601">
    <property type="entry name" value="beta-lactamase/transpeptidase-like"/>
    <property type="match status" value="1"/>
</dbReference>
<dbReference type="GO" id="GO:0071555">
    <property type="term" value="P:cell wall organization"/>
    <property type="evidence" value="ECO:0007669"/>
    <property type="project" value="UniProtKB-KW"/>
</dbReference>
<comment type="catalytic activity">
    <reaction evidence="16">
        <text>Preferential cleavage: (Ac)2-L-Lys-D-Ala-|-D-Ala. Also transpeptidation of peptidyl-alanyl moieties that are N-acyl substituents of D-alanine.</text>
        <dbReference type="EC" id="3.4.16.4"/>
    </reaction>
</comment>
<keyword evidence="3 16" id="KW-0997">Cell inner membrane</keyword>
<dbReference type="GO" id="GO:0043093">
    <property type="term" value="P:FtsZ-dependent cytokinesis"/>
    <property type="evidence" value="ECO:0007669"/>
    <property type="project" value="UniProtKB-UniRule"/>
</dbReference>
<dbReference type="UniPathway" id="UPA00219"/>
<evidence type="ECO:0000256" key="1">
    <source>
        <dbReference type="ARBA" id="ARBA00004370"/>
    </source>
</evidence>
<dbReference type="InterPro" id="IPR036138">
    <property type="entry name" value="PBP_dimer_sf"/>
</dbReference>
<dbReference type="SUPFAM" id="SSF56519">
    <property type="entry name" value="Penicillin binding protein dimerisation domain"/>
    <property type="match status" value="2"/>
</dbReference>
<dbReference type="Gene3D" id="3.90.1310.10">
    <property type="entry name" value="Penicillin-binding protein 2a (Domain 2)"/>
    <property type="match status" value="2"/>
</dbReference>
<evidence type="ECO:0000256" key="13">
    <source>
        <dbReference type="ARBA" id="ARBA00023210"/>
    </source>
</evidence>
<keyword evidence="12 16" id="KW-0472">Membrane</keyword>
<evidence type="ECO:0000259" key="18">
    <source>
        <dbReference type="Pfam" id="PF03717"/>
    </source>
</evidence>
<evidence type="ECO:0000256" key="9">
    <source>
        <dbReference type="ARBA" id="ARBA00022960"/>
    </source>
</evidence>
<keyword evidence="6 16" id="KW-0645">Protease</keyword>
<organism evidence="19 20">
    <name type="scientific">Thiomicrorhabdus xiamenensis</name>
    <dbReference type="NCBI Taxonomy" id="2739063"/>
    <lineage>
        <taxon>Bacteria</taxon>
        <taxon>Pseudomonadati</taxon>
        <taxon>Pseudomonadota</taxon>
        <taxon>Gammaproteobacteria</taxon>
        <taxon>Thiotrichales</taxon>
        <taxon>Piscirickettsiaceae</taxon>
        <taxon>Thiomicrorhabdus</taxon>
    </lineage>
</organism>
<keyword evidence="2 16" id="KW-1003">Cell membrane</keyword>
<dbReference type="InterPro" id="IPR050515">
    <property type="entry name" value="Beta-lactam/transpept"/>
</dbReference>
<evidence type="ECO:0000256" key="6">
    <source>
        <dbReference type="ARBA" id="ARBA00022670"/>
    </source>
</evidence>
<keyword evidence="4 16" id="KW-0132">Cell division</keyword>
<dbReference type="AlphaFoldDB" id="A0A7D4P495"/>
<dbReference type="Gene3D" id="3.30.450.330">
    <property type="match status" value="1"/>
</dbReference>
<accession>A0A7D4P495</accession>
<feature type="domain" description="Penicillin-binding protein dimerisation" evidence="18">
    <location>
        <begin position="82"/>
        <end position="320"/>
    </location>
</feature>
<evidence type="ECO:0000313" key="19">
    <source>
        <dbReference type="EMBL" id="QKI88695.1"/>
    </source>
</evidence>
<dbReference type="Pfam" id="PF00905">
    <property type="entry name" value="Transpeptidase"/>
    <property type="match status" value="1"/>
</dbReference>
<protein>
    <recommendedName>
        <fullName evidence="16">Peptidoglycan D,D-transpeptidase FtsI</fullName>
        <ecNumber evidence="16">3.4.16.4</ecNumber>
    </recommendedName>
    <alternativeName>
        <fullName evidence="16">Penicillin-binding protein 3</fullName>
        <shortName evidence="16">PBP-3</shortName>
    </alternativeName>
</protein>
<dbReference type="GO" id="GO:0008955">
    <property type="term" value="F:peptidoglycan glycosyltransferase activity"/>
    <property type="evidence" value="ECO:0007669"/>
    <property type="project" value="InterPro"/>
</dbReference>
<dbReference type="GO" id="GO:0009252">
    <property type="term" value="P:peptidoglycan biosynthetic process"/>
    <property type="evidence" value="ECO:0007669"/>
    <property type="project" value="UniProtKB-UniRule"/>
</dbReference>
<dbReference type="GO" id="GO:0008658">
    <property type="term" value="F:penicillin binding"/>
    <property type="evidence" value="ECO:0007669"/>
    <property type="project" value="InterPro"/>
</dbReference>
<dbReference type="Pfam" id="PF03717">
    <property type="entry name" value="PBP_dimer"/>
    <property type="match status" value="1"/>
</dbReference>
<dbReference type="InterPro" id="IPR001460">
    <property type="entry name" value="PCN-bd_Tpept"/>
</dbReference>
<dbReference type="Gene3D" id="3.40.710.10">
    <property type="entry name" value="DD-peptidase/beta-lactamase superfamily"/>
    <property type="match status" value="1"/>
</dbReference>
<evidence type="ECO:0000256" key="7">
    <source>
        <dbReference type="ARBA" id="ARBA00022692"/>
    </source>
</evidence>
<dbReference type="GO" id="GO:0046677">
    <property type="term" value="P:response to antibiotic"/>
    <property type="evidence" value="ECO:0007669"/>
    <property type="project" value="UniProtKB-KW"/>
</dbReference>
<comment type="pathway">
    <text evidence="16">Cell wall biogenesis; peptidoglycan biosynthesis.</text>
</comment>
<proteinExistence type="inferred from homology"/>
<keyword evidence="15 16" id="KW-0961">Cell wall biogenesis/degradation</keyword>
<evidence type="ECO:0000256" key="2">
    <source>
        <dbReference type="ARBA" id="ARBA00022475"/>
    </source>
</evidence>
<dbReference type="InterPro" id="IPR012338">
    <property type="entry name" value="Beta-lactam/transpept-like"/>
</dbReference>
<comment type="subcellular location">
    <subcellularLocation>
        <location evidence="1">Membrane</location>
    </subcellularLocation>
</comment>
<reference evidence="19 20" key="1">
    <citation type="submission" date="2020-05" db="EMBL/GenBank/DDBJ databases">
        <title>Thiomicrorhabdus sediminis sp.nov. and Thiomicrorhabdus xiamenensis sp.nov., novel sulfur-oxidizing bacteria isolated from coastal sediment.</title>
        <authorList>
            <person name="Liu X."/>
        </authorList>
    </citation>
    <scope>NUCLEOTIDE SEQUENCE [LARGE SCALE GENOMIC DNA]</scope>
    <source>
        <strain evidence="19 20">G2</strain>
    </source>
</reference>
<dbReference type="PANTHER" id="PTHR30627">
    <property type="entry name" value="PEPTIDOGLYCAN D,D-TRANSPEPTIDASE"/>
    <property type="match status" value="1"/>
</dbReference>
<evidence type="ECO:0000256" key="16">
    <source>
        <dbReference type="HAMAP-Rule" id="MF_02080"/>
    </source>
</evidence>
<keyword evidence="10 16" id="KW-0573">Peptidoglycan synthesis</keyword>
<evidence type="ECO:0000256" key="12">
    <source>
        <dbReference type="ARBA" id="ARBA00023136"/>
    </source>
</evidence>
<evidence type="ECO:0000256" key="3">
    <source>
        <dbReference type="ARBA" id="ARBA00022519"/>
    </source>
</evidence>
<evidence type="ECO:0000256" key="5">
    <source>
        <dbReference type="ARBA" id="ARBA00022645"/>
    </source>
</evidence>
<dbReference type="GO" id="GO:0008800">
    <property type="term" value="F:beta-lactamase activity"/>
    <property type="evidence" value="ECO:0007669"/>
    <property type="project" value="UniProtKB-EC"/>
</dbReference>
<dbReference type="GO" id="GO:0000917">
    <property type="term" value="P:division septum assembly"/>
    <property type="evidence" value="ECO:0007669"/>
    <property type="project" value="UniProtKB-KW"/>
</dbReference>
<keyword evidence="11 16" id="KW-1133">Transmembrane helix</keyword>
<evidence type="ECO:0000259" key="17">
    <source>
        <dbReference type="Pfam" id="PF00905"/>
    </source>
</evidence>
<keyword evidence="9 16" id="KW-0133">Cell shape</keyword>
<keyword evidence="7 16" id="KW-0812">Transmembrane</keyword>
<comment type="function">
    <text evidence="16">Catalyzes cross-linking of the peptidoglycan cell wall at the division septum.</text>
</comment>